<accession>A0A1I7ZPR8</accession>
<dbReference type="WBParaSite" id="L893_g28595.t1">
    <property type="protein sequence ID" value="L893_g28595.t1"/>
    <property type="gene ID" value="L893_g28595"/>
</dbReference>
<dbReference type="AlphaFoldDB" id="A0A1I7ZPR8"/>
<evidence type="ECO:0000313" key="1">
    <source>
        <dbReference type="Proteomes" id="UP000095287"/>
    </source>
</evidence>
<reference evidence="2" key="1">
    <citation type="submission" date="2016-11" db="UniProtKB">
        <authorList>
            <consortium name="WormBaseParasite"/>
        </authorList>
    </citation>
    <scope>IDENTIFICATION</scope>
</reference>
<sequence length="75" mass="8468">MQMYGSDYFIYGTYDQDVSKGLVEHICQLPARSSAVLIRGITVVSQNDAPCRLSIVFNPHINLNIGSKRDNFLYL</sequence>
<dbReference type="Proteomes" id="UP000095287">
    <property type="component" value="Unplaced"/>
</dbReference>
<protein>
    <submittedName>
        <fullName evidence="2">NTF2 domain-containing protein</fullName>
    </submittedName>
</protein>
<organism evidence="1 2">
    <name type="scientific">Steinernema glaseri</name>
    <dbReference type="NCBI Taxonomy" id="37863"/>
    <lineage>
        <taxon>Eukaryota</taxon>
        <taxon>Metazoa</taxon>
        <taxon>Ecdysozoa</taxon>
        <taxon>Nematoda</taxon>
        <taxon>Chromadorea</taxon>
        <taxon>Rhabditida</taxon>
        <taxon>Tylenchina</taxon>
        <taxon>Panagrolaimomorpha</taxon>
        <taxon>Strongyloidoidea</taxon>
        <taxon>Steinernematidae</taxon>
        <taxon>Steinernema</taxon>
    </lineage>
</organism>
<proteinExistence type="predicted"/>
<keyword evidence="1" id="KW-1185">Reference proteome</keyword>
<evidence type="ECO:0000313" key="2">
    <source>
        <dbReference type="WBParaSite" id="L893_g28595.t1"/>
    </source>
</evidence>
<name>A0A1I7ZPR8_9BILA</name>